<dbReference type="NCBIfam" id="NF006544">
    <property type="entry name" value="PRK09039.1-3"/>
    <property type="match status" value="1"/>
</dbReference>
<reference evidence="6 7" key="1">
    <citation type="submission" date="2019-03" db="EMBL/GenBank/DDBJ databases">
        <authorList>
            <person name="Kox A.R. M."/>
        </authorList>
    </citation>
    <scope>NUCLEOTIDE SEQUENCE [LARGE SCALE GENOMIC DNA]</scope>
    <source>
        <strain evidence="6">MTUNDRAET4 annotated genome</strain>
    </source>
</reference>
<accession>A0A4V6IMZ5</accession>
<dbReference type="KEGG" id="mtun:MTUNDRAET4_3671"/>
<dbReference type="SUPFAM" id="SSF103088">
    <property type="entry name" value="OmpA-like"/>
    <property type="match status" value="1"/>
</dbReference>
<dbReference type="Proteomes" id="UP000294360">
    <property type="component" value="Chromosome"/>
</dbReference>
<evidence type="ECO:0000259" key="5">
    <source>
        <dbReference type="PROSITE" id="PS51123"/>
    </source>
</evidence>
<feature type="region of interest" description="Disordered" evidence="3">
    <location>
        <begin position="322"/>
        <end position="345"/>
    </location>
</feature>
<keyword evidence="2" id="KW-0175">Coiled coil</keyword>
<organism evidence="6 7">
    <name type="scientific">Methylocella tundrae</name>
    <dbReference type="NCBI Taxonomy" id="227605"/>
    <lineage>
        <taxon>Bacteria</taxon>
        <taxon>Pseudomonadati</taxon>
        <taxon>Pseudomonadota</taxon>
        <taxon>Alphaproteobacteria</taxon>
        <taxon>Hyphomicrobiales</taxon>
        <taxon>Beijerinckiaceae</taxon>
        <taxon>Methylocella</taxon>
    </lineage>
</organism>
<dbReference type="EMBL" id="LR536450">
    <property type="protein sequence ID" value="VFU10558.1"/>
    <property type="molecule type" value="Genomic_DNA"/>
</dbReference>
<keyword evidence="4" id="KW-1133">Transmembrane helix</keyword>
<dbReference type="OrthoDB" id="9815217at2"/>
<dbReference type="RefSeq" id="WP_134491322.1">
    <property type="nucleotide sequence ID" value="NZ_CP139089.1"/>
</dbReference>
<dbReference type="Gene3D" id="3.30.1330.60">
    <property type="entry name" value="OmpA-like domain"/>
    <property type="match status" value="1"/>
</dbReference>
<evidence type="ECO:0000256" key="2">
    <source>
        <dbReference type="SAM" id="Coils"/>
    </source>
</evidence>
<feature type="transmembrane region" description="Helical" evidence="4">
    <location>
        <begin position="20"/>
        <end position="44"/>
    </location>
</feature>
<dbReference type="NCBIfam" id="NF006545">
    <property type="entry name" value="PRK09039.1-4"/>
    <property type="match status" value="1"/>
</dbReference>
<dbReference type="PANTHER" id="PTHR30329">
    <property type="entry name" value="STATOR ELEMENT OF FLAGELLAR MOTOR COMPLEX"/>
    <property type="match status" value="1"/>
</dbReference>
<proteinExistence type="predicted"/>
<dbReference type="InterPro" id="IPR050330">
    <property type="entry name" value="Bact_OuterMem_StrucFunc"/>
</dbReference>
<evidence type="ECO:0000256" key="4">
    <source>
        <dbReference type="SAM" id="Phobius"/>
    </source>
</evidence>
<feature type="coiled-coil region" evidence="2">
    <location>
        <begin position="55"/>
        <end position="169"/>
    </location>
</feature>
<dbReference type="CDD" id="cd07185">
    <property type="entry name" value="OmpA_C-like"/>
    <property type="match status" value="1"/>
</dbReference>
<dbReference type="Pfam" id="PF00691">
    <property type="entry name" value="OmpA"/>
    <property type="match status" value="1"/>
</dbReference>
<dbReference type="InterPro" id="IPR036737">
    <property type="entry name" value="OmpA-like_sf"/>
</dbReference>
<dbReference type="AlphaFoldDB" id="A0A4V6IMZ5"/>
<dbReference type="PROSITE" id="PS51123">
    <property type="entry name" value="OMPA_2"/>
    <property type="match status" value="1"/>
</dbReference>
<keyword evidence="1 4" id="KW-0472">Membrane</keyword>
<dbReference type="NCBIfam" id="NF006543">
    <property type="entry name" value="PRK09039.1-2"/>
    <property type="match status" value="1"/>
</dbReference>
<gene>
    <name evidence="6" type="ORF">MTUNDRAET4_3671</name>
</gene>
<dbReference type="InterPro" id="IPR006665">
    <property type="entry name" value="OmpA-like"/>
</dbReference>
<feature type="compositionally biased region" description="Basic and acidic residues" evidence="3">
    <location>
        <begin position="330"/>
        <end position="345"/>
    </location>
</feature>
<sequence>MASTRSRQRMRHIDYWPGFVDALSTMLLVIIFLLSVFMLAQFFLAREVTGKDTALTKLNRQIEELSALLALERSNKAEAENTATTLSANLEAEQHDKAQLQGIIDSKGAGAQSAEAADARAASAQQQLQSQQDVSAKALAQVEILNQQIAALRRQLAAVEEALAASEKAGAESQTKIADLGSRLNVALAQKVQELARYRSDFFGRLRQILGDRPGVSVVGDRFIFQSELLFESSQASLDAAGRAELDKLASALIELEHEIPPDIPWIVRVDGHTDKKPIQSAQYPSNWALSAARAIAVVQYLASKGVSPQRLAAAGFGEFQPIDPGDSDEANRRNRRIELKITEK</sequence>
<protein>
    <recommendedName>
        <fullName evidence="5">OmpA-like domain-containing protein</fullName>
    </recommendedName>
</protein>
<dbReference type="GO" id="GO:0016020">
    <property type="term" value="C:membrane"/>
    <property type="evidence" value="ECO:0007669"/>
    <property type="project" value="UniProtKB-UniRule"/>
</dbReference>
<evidence type="ECO:0000256" key="3">
    <source>
        <dbReference type="SAM" id="MobiDB-lite"/>
    </source>
</evidence>
<evidence type="ECO:0000313" key="7">
    <source>
        <dbReference type="Proteomes" id="UP000294360"/>
    </source>
</evidence>
<evidence type="ECO:0000256" key="1">
    <source>
        <dbReference type="PROSITE-ProRule" id="PRU00473"/>
    </source>
</evidence>
<name>A0A4V6IMZ5_METTU</name>
<evidence type="ECO:0000313" key="6">
    <source>
        <dbReference type="EMBL" id="VFU10558.1"/>
    </source>
</evidence>
<keyword evidence="4" id="KW-0812">Transmembrane</keyword>
<feature type="domain" description="OmpA-like" evidence="5">
    <location>
        <begin position="219"/>
        <end position="345"/>
    </location>
</feature>
<dbReference type="PANTHER" id="PTHR30329:SF21">
    <property type="entry name" value="LIPOPROTEIN YIAD-RELATED"/>
    <property type="match status" value="1"/>
</dbReference>